<dbReference type="CDD" id="cd00063">
    <property type="entry name" value="FN3"/>
    <property type="match status" value="1"/>
</dbReference>
<keyword evidence="1" id="KW-0040">ANK repeat</keyword>
<feature type="repeat" description="ANK" evidence="1">
    <location>
        <begin position="173"/>
        <end position="205"/>
    </location>
</feature>
<dbReference type="SUPFAM" id="SSF48403">
    <property type="entry name" value="Ankyrin repeat"/>
    <property type="match status" value="1"/>
</dbReference>
<dbReference type="Pfam" id="PF00041">
    <property type="entry name" value="fn3"/>
    <property type="match status" value="1"/>
</dbReference>
<dbReference type="EnsemblMetazoa" id="XM_021047363.1">
    <property type="protein sequence ID" value="XP_020903022.1"/>
    <property type="gene ID" value="LOC110241502"/>
</dbReference>
<dbReference type="InterPro" id="IPR036770">
    <property type="entry name" value="Ankyrin_rpt-contain_sf"/>
</dbReference>
<reference evidence="3" key="1">
    <citation type="submission" date="2022-11" db="UniProtKB">
        <authorList>
            <consortium name="EnsemblMetazoa"/>
        </authorList>
    </citation>
    <scope>IDENTIFICATION</scope>
</reference>
<dbReference type="PROSITE" id="PS50297">
    <property type="entry name" value="ANK_REP_REGION"/>
    <property type="match status" value="3"/>
</dbReference>
<proteinExistence type="predicted"/>
<dbReference type="SMART" id="SM00060">
    <property type="entry name" value="FN3"/>
    <property type="match status" value="1"/>
</dbReference>
<dbReference type="Gene3D" id="1.25.40.20">
    <property type="entry name" value="Ankyrin repeat-containing domain"/>
    <property type="match status" value="1"/>
</dbReference>
<dbReference type="RefSeq" id="XP_020903022.1">
    <property type="nucleotide sequence ID" value="XM_021047363.1"/>
</dbReference>
<dbReference type="PROSITE" id="PS50853">
    <property type="entry name" value="FN3"/>
    <property type="match status" value="1"/>
</dbReference>
<accession>A0A913XE00</accession>
<sequence>MSVPGRPDPAVVGKVTHNSIELYWNPPEQASPRKGDDRPKYCVQEEEVGTRSKGFGNVYSGYSTSNVFTGLEPRSQYRYRLRCMNNYGNSAWSVVVMVTTTRKPKTSEDLLKAVGKRDLETVNKILPELSWQAVDSPDKFGISPLMIAAQKGYTEIAQTLLDNKADVHFQNSSGKTALMMACYSGQLEVVKLLRAYGASWDIIDKTGCTSLHWAVDGANLDVLRWMLADGCKVDVKDNTSGDS</sequence>
<dbReference type="PANTHER" id="PTHR24183:SF1">
    <property type="entry name" value="FIBRONECTIN TYPE 3 AND ANKYRIN REPEAT DOMAINS PROTEIN 1"/>
    <property type="match status" value="1"/>
</dbReference>
<dbReference type="KEGG" id="epa:110241502"/>
<dbReference type="AlphaFoldDB" id="A0A913XE00"/>
<evidence type="ECO:0000259" key="2">
    <source>
        <dbReference type="PROSITE" id="PS50853"/>
    </source>
</evidence>
<dbReference type="PANTHER" id="PTHR24183">
    <property type="entry name" value="FIBRONECTIN TYPE 3 AND ANKYRIN REPEAT DOMAINS PROTEIN 1"/>
    <property type="match status" value="1"/>
</dbReference>
<evidence type="ECO:0000313" key="3">
    <source>
        <dbReference type="EnsemblMetazoa" id="XP_020903022.1"/>
    </source>
</evidence>
<dbReference type="Pfam" id="PF00023">
    <property type="entry name" value="Ank"/>
    <property type="match status" value="1"/>
</dbReference>
<dbReference type="InterPro" id="IPR013783">
    <property type="entry name" value="Ig-like_fold"/>
</dbReference>
<dbReference type="GeneID" id="110241502"/>
<dbReference type="InterPro" id="IPR002110">
    <property type="entry name" value="Ankyrin_rpt"/>
</dbReference>
<feature type="repeat" description="ANK" evidence="1">
    <location>
        <begin position="140"/>
        <end position="172"/>
    </location>
</feature>
<dbReference type="Pfam" id="PF12796">
    <property type="entry name" value="Ank_2"/>
    <property type="match status" value="1"/>
</dbReference>
<dbReference type="OrthoDB" id="9995210at2759"/>
<evidence type="ECO:0000313" key="4">
    <source>
        <dbReference type="Proteomes" id="UP000887567"/>
    </source>
</evidence>
<dbReference type="Proteomes" id="UP000887567">
    <property type="component" value="Unplaced"/>
</dbReference>
<dbReference type="GO" id="GO:0042981">
    <property type="term" value="P:regulation of apoptotic process"/>
    <property type="evidence" value="ECO:0007669"/>
    <property type="project" value="TreeGrafter"/>
</dbReference>
<dbReference type="OMA" id="RAYGASW"/>
<dbReference type="InterPro" id="IPR003961">
    <property type="entry name" value="FN3_dom"/>
</dbReference>
<dbReference type="GO" id="GO:0005634">
    <property type="term" value="C:nucleus"/>
    <property type="evidence" value="ECO:0007669"/>
    <property type="project" value="TreeGrafter"/>
</dbReference>
<evidence type="ECO:0000256" key="1">
    <source>
        <dbReference type="PROSITE-ProRule" id="PRU00023"/>
    </source>
</evidence>
<feature type="repeat" description="ANK" evidence="1">
    <location>
        <begin position="206"/>
        <end position="238"/>
    </location>
</feature>
<dbReference type="SUPFAM" id="SSF49265">
    <property type="entry name" value="Fibronectin type III"/>
    <property type="match status" value="1"/>
</dbReference>
<keyword evidence="4" id="KW-1185">Reference proteome</keyword>
<dbReference type="SMART" id="SM00248">
    <property type="entry name" value="ANK"/>
    <property type="match status" value="3"/>
</dbReference>
<name>A0A913XE00_EXADI</name>
<feature type="domain" description="Fibronectin type-III" evidence="2">
    <location>
        <begin position="6"/>
        <end position="104"/>
    </location>
</feature>
<organism evidence="3 4">
    <name type="scientific">Exaiptasia diaphana</name>
    <name type="common">Tropical sea anemone</name>
    <name type="synonym">Aiptasia pulchella</name>
    <dbReference type="NCBI Taxonomy" id="2652724"/>
    <lineage>
        <taxon>Eukaryota</taxon>
        <taxon>Metazoa</taxon>
        <taxon>Cnidaria</taxon>
        <taxon>Anthozoa</taxon>
        <taxon>Hexacorallia</taxon>
        <taxon>Actiniaria</taxon>
        <taxon>Aiptasiidae</taxon>
        <taxon>Exaiptasia</taxon>
    </lineage>
</organism>
<dbReference type="PROSITE" id="PS50088">
    <property type="entry name" value="ANK_REPEAT"/>
    <property type="match status" value="3"/>
</dbReference>
<dbReference type="InterPro" id="IPR036116">
    <property type="entry name" value="FN3_sf"/>
</dbReference>
<dbReference type="Gene3D" id="2.60.40.10">
    <property type="entry name" value="Immunoglobulins"/>
    <property type="match status" value="1"/>
</dbReference>
<protein>
    <recommendedName>
        <fullName evidence="2">Fibronectin type-III domain-containing protein</fullName>
    </recommendedName>
</protein>